<reference evidence="2" key="2">
    <citation type="journal article" date="2021" name="PeerJ">
        <title>Extensive microbial diversity within the chicken gut microbiome revealed by metagenomics and culture.</title>
        <authorList>
            <person name="Gilroy R."/>
            <person name="Ravi A."/>
            <person name="Getino M."/>
            <person name="Pursley I."/>
            <person name="Horton D.L."/>
            <person name="Alikhan N.F."/>
            <person name="Baker D."/>
            <person name="Gharbi K."/>
            <person name="Hall N."/>
            <person name="Watson M."/>
            <person name="Adriaenssens E.M."/>
            <person name="Foster-Nyarko E."/>
            <person name="Jarju S."/>
            <person name="Secka A."/>
            <person name="Antonio M."/>
            <person name="Oren A."/>
            <person name="Chaudhuri R.R."/>
            <person name="La Ragione R."/>
            <person name="Hildebrand F."/>
            <person name="Pallen M.J."/>
        </authorList>
    </citation>
    <scope>NUCLEOTIDE SEQUENCE</scope>
    <source>
        <strain evidence="2">11687</strain>
    </source>
</reference>
<dbReference type="NCBIfam" id="TIGR03725">
    <property type="entry name" value="T6A_YeaZ"/>
    <property type="match status" value="1"/>
</dbReference>
<dbReference type="Proteomes" id="UP000824081">
    <property type="component" value="Unassembled WGS sequence"/>
</dbReference>
<feature type="domain" description="Gcp-like" evidence="1">
    <location>
        <begin position="33"/>
        <end position="129"/>
    </location>
</feature>
<dbReference type="EMBL" id="DVMZ01000098">
    <property type="protein sequence ID" value="HIU59181.1"/>
    <property type="molecule type" value="Genomic_DNA"/>
</dbReference>
<dbReference type="InterPro" id="IPR022496">
    <property type="entry name" value="T6A_TsaB"/>
</dbReference>
<dbReference type="Pfam" id="PF00814">
    <property type="entry name" value="TsaD"/>
    <property type="match status" value="1"/>
</dbReference>
<dbReference type="InterPro" id="IPR000905">
    <property type="entry name" value="Gcp-like_dom"/>
</dbReference>
<organism evidence="2 3">
    <name type="scientific">Candidatus Scatosoma pullistercoris</name>
    <dbReference type="NCBI Taxonomy" id="2840934"/>
    <lineage>
        <taxon>Bacteria</taxon>
        <taxon>Bacillati</taxon>
        <taxon>Bacillota</taxon>
        <taxon>Clostridia</taxon>
        <taxon>Candidatus Scatosoma</taxon>
    </lineage>
</organism>
<dbReference type="AlphaFoldDB" id="A0A9D1SGE1"/>
<name>A0A9D1SGE1_9FIRM</name>
<dbReference type="GO" id="GO:0002949">
    <property type="term" value="P:tRNA threonylcarbamoyladenosine modification"/>
    <property type="evidence" value="ECO:0007669"/>
    <property type="project" value="InterPro"/>
</dbReference>
<accession>A0A9D1SGE1</accession>
<reference evidence="2" key="1">
    <citation type="submission" date="2020-10" db="EMBL/GenBank/DDBJ databases">
        <authorList>
            <person name="Gilroy R."/>
        </authorList>
    </citation>
    <scope>NUCLEOTIDE SEQUENCE</scope>
    <source>
        <strain evidence="2">11687</strain>
    </source>
</reference>
<dbReference type="SUPFAM" id="SSF53067">
    <property type="entry name" value="Actin-like ATPase domain"/>
    <property type="match status" value="1"/>
</dbReference>
<dbReference type="Gene3D" id="3.30.420.40">
    <property type="match status" value="1"/>
</dbReference>
<evidence type="ECO:0000313" key="2">
    <source>
        <dbReference type="EMBL" id="HIU59181.1"/>
    </source>
</evidence>
<evidence type="ECO:0000259" key="1">
    <source>
        <dbReference type="Pfam" id="PF00814"/>
    </source>
</evidence>
<gene>
    <name evidence="2" type="primary">tsaB</name>
    <name evidence="2" type="ORF">IAC57_03665</name>
</gene>
<protein>
    <submittedName>
        <fullName evidence="2">tRNA (Adenosine(37)-N6)-threonylcarbamoyltransferase complex dimerization subunit type 1 TsaB</fullName>
    </submittedName>
</protein>
<dbReference type="InterPro" id="IPR043129">
    <property type="entry name" value="ATPase_NBD"/>
</dbReference>
<proteinExistence type="predicted"/>
<comment type="caution">
    <text evidence="2">The sequence shown here is derived from an EMBL/GenBank/DDBJ whole genome shotgun (WGS) entry which is preliminary data.</text>
</comment>
<evidence type="ECO:0000313" key="3">
    <source>
        <dbReference type="Proteomes" id="UP000824081"/>
    </source>
</evidence>
<sequence length="224" mass="23910">MKNRFLAIDTCGKHMTVLAGNGGKTVRFFLPDCSMRHSVLLMDGVDKVLKEADLSPSDCEFFAVAVGPGSFTGIRIGISAVKGFCLATGKPALPVTSFEEMAYNGVDGEKRLCLSDALHGHYYAGGYALSRSGEAPALSEILSPAYLSDAEVLAFLSREPGWRVCSFDPIRLSDGTGAEIVDPAAGLEKAVEAAFAARRFASPEALYIRKSQAEEQLGPRAGRR</sequence>